<organism evidence="3 4">
    <name type="scientific">Sciurus carolinensis</name>
    <name type="common">Eastern gray squirrel</name>
    <dbReference type="NCBI Taxonomy" id="30640"/>
    <lineage>
        <taxon>Eukaryota</taxon>
        <taxon>Metazoa</taxon>
        <taxon>Chordata</taxon>
        <taxon>Craniata</taxon>
        <taxon>Vertebrata</taxon>
        <taxon>Euteleostomi</taxon>
        <taxon>Mammalia</taxon>
        <taxon>Eutheria</taxon>
        <taxon>Euarchontoglires</taxon>
        <taxon>Glires</taxon>
        <taxon>Rodentia</taxon>
        <taxon>Sciuromorpha</taxon>
        <taxon>Sciuridae</taxon>
        <taxon>Sciurinae</taxon>
        <taxon>Sciurini</taxon>
        <taxon>Sciurus</taxon>
    </lineage>
</organism>
<dbReference type="AlphaFoldDB" id="A0AA41MLH9"/>
<evidence type="ECO:0000256" key="1">
    <source>
        <dbReference type="SAM" id="MobiDB-lite"/>
    </source>
</evidence>
<accession>A0AA41MLH9</accession>
<keyword evidence="2" id="KW-0812">Transmembrane</keyword>
<feature type="transmembrane region" description="Helical" evidence="2">
    <location>
        <begin position="78"/>
        <end position="103"/>
    </location>
</feature>
<protein>
    <submittedName>
        <fullName evidence="3">Testis-expressed sequence 38 protein</fullName>
    </submittedName>
</protein>
<evidence type="ECO:0000313" key="4">
    <source>
        <dbReference type="Proteomes" id="UP001166674"/>
    </source>
</evidence>
<keyword evidence="2" id="KW-1133">Transmembrane helix</keyword>
<feature type="transmembrane region" description="Helical" evidence="2">
    <location>
        <begin position="47"/>
        <end position="66"/>
    </location>
</feature>
<name>A0AA41MLH9_SCICA</name>
<dbReference type="PANTHER" id="PTHR37362">
    <property type="entry name" value="TESTIS-EXPRESSED PROTEIN 38"/>
    <property type="match status" value="1"/>
</dbReference>
<feature type="region of interest" description="Disordered" evidence="1">
    <location>
        <begin position="1"/>
        <end position="20"/>
    </location>
</feature>
<comment type="caution">
    <text evidence="3">The sequence shown here is derived from an EMBL/GenBank/DDBJ whole genome shotgun (WGS) entry which is preliminary data.</text>
</comment>
<reference evidence="3" key="1">
    <citation type="submission" date="2020-03" db="EMBL/GenBank/DDBJ databases">
        <title>Studies in the Genomics of Life Span.</title>
        <authorList>
            <person name="Glass D."/>
        </authorList>
    </citation>
    <scope>NUCLEOTIDE SEQUENCE</scope>
    <source>
        <strain evidence="3">SUZIE</strain>
        <tissue evidence="3">Muscle</tissue>
    </source>
</reference>
<dbReference type="PANTHER" id="PTHR37362:SF1">
    <property type="entry name" value="TESTIS-EXPRESSED PROTEIN 38"/>
    <property type="match status" value="1"/>
</dbReference>
<dbReference type="EMBL" id="JAATJV010219600">
    <property type="protein sequence ID" value="MBZ3874159.1"/>
    <property type="molecule type" value="Genomic_DNA"/>
</dbReference>
<keyword evidence="4" id="KW-1185">Reference proteome</keyword>
<evidence type="ECO:0000313" key="3">
    <source>
        <dbReference type="EMBL" id="MBZ3874159.1"/>
    </source>
</evidence>
<dbReference type="Proteomes" id="UP001166674">
    <property type="component" value="Unassembled WGS sequence"/>
</dbReference>
<gene>
    <name evidence="3" type="ORF">SUZIE_126535</name>
</gene>
<keyword evidence="2" id="KW-0472">Membrane</keyword>
<dbReference type="InterPro" id="IPR031677">
    <property type="entry name" value="TEX38"/>
</dbReference>
<proteinExistence type="predicted"/>
<evidence type="ECO:0000256" key="2">
    <source>
        <dbReference type="SAM" id="Phobius"/>
    </source>
</evidence>
<sequence length="208" mass="23372">MESLPSINSEPLHKHHPGMPSAQNPVTSYLGNNGAWAFRRLPLVDRFLGQLILCQAMGLVTSLNSMDTQMSNLGLHGTWVLLYFGLMELCCVVTGSWIIFIHWRKKLQWESRAHEGVQVMNASTFIYSSLLYWINMQRCHCINAAIQIGPLTAVPNTEMKDHIPYCLWKSDTHEARDYGLSGSIPKTETPVVMKAALVVSGQPIYNPM</sequence>
<dbReference type="Pfam" id="PF15834">
    <property type="entry name" value="THEG4"/>
    <property type="match status" value="1"/>
</dbReference>